<keyword evidence="1" id="KW-0812">Transmembrane</keyword>
<gene>
    <name evidence="2" type="ORF">SAMN04488104_100233</name>
</gene>
<dbReference type="InterPro" id="IPR025250">
    <property type="entry name" value="DUF4199"/>
</dbReference>
<keyword evidence="1" id="KW-1133">Transmembrane helix</keyword>
<organism evidence="2 3">
    <name type="scientific">Algoriphagus faecimaris</name>
    <dbReference type="NCBI Taxonomy" id="686796"/>
    <lineage>
        <taxon>Bacteria</taxon>
        <taxon>Pseudomonadati</taxon>
        <taxon>Bacteroidota</taxon>
        <taxon>Cytophagia</taxon>
        <taxon>Cytophagales</taxon>
        <taxon>Cyclobacteriaceae</taxon>
        <taxon>Algoriphagus</taxon>
    </lineage>
</organism>
<keyword evidence="3" id="KW-1185">Reference proteome</keyword>
<keyword evidence="1" id="KW-0472">Membrane</keyword>
<reference evidence="3" key="1">
    <citation type="submission" date="2016-10" db="EMBL/GenBank/DDBJ databases">
        <authorList>
            <person name="Varghese N."/>
            <person name="Submissions S."/>
        </authorList>
    </citation>
    <scope>NUCLEOTIDE SEQUENCE [LARGE SCALE GENOMIC DNA]</scope>
    <source>
        <strain evidence="3">DSM 23095</strain>
    </source>
</reference>
<dbReference type="Pfam" id="PF13858">
    <property type="entry name" value="DUF4199"/>
    <property type="match status" value="1"/>
</dbReference>
<name>A0A1G6MT05_9BACT</name>
<evidence type="ECO:0008006" key="4">
    <source>
        <dbReference type="Google" id="ProtNLM"/>
    </source>
</evidence>
<evidence type="ECO:0000256" key="1">
    <source>
        <dbReference type="SAM" id="Phobius"/>
    </source>
</evidence>
<sequence>MNKLKTEIKWAILFSLVMIAWMFAEKSLGWHDENIADHATLTNFFAIPAIAVYVLALMDKKKNDLQGVISYKQGILSGLWITLFIAVLSPLTQYIISQWVTPDYFTNVIQHAVETGQMTIEDAESYFNLQSYMIQSLTGAILMGVITTLIVAFFVRSKAKRASTYS</sequence>
<evidence type="ECO:0000313" key="2">
    <source>
        <dbReference type="EMBL" id="SDC58364.1"/>
    </source>
</evidence>
<feature type="transmembrane region" description="Helical" evidence="1">
    <location>
        <begin position="39"/>
        <end position="58"/>
    </location>
</feature>
<dbReference type="RefSeq" id="WP_087940342.1">
    <property type="nucleotide sequence ID" value="NZ_FNAC01000002.1"/>
</dbReference>
<accession>A0A1G6MT05</accession>
<dbReference type="STRING" id="686796.SAMN04488104_100233"/>
<dbReference type="AlphaFoldDB" id="A0A1G6MT05"/>
<protein>
    <recommendedName>
        <fullName evidence="4">DUF4199 domain-containing protein</fullName>
    </recommendedName>
</protein>
<dbReference type="OrthoDB" id="5766000at2"/>
<feature type="transmembrane region" description="Helical" evidence="1">
    <location>
        <begin position="132"/>
        <end position="155"/>
    </location>
</feature>
<evidence type="ECO:0000313" key="3">
    <source>
        <dbReference type="Proteomes" id="UP000199060"/>
    </source>
</evidence>
<proteinExistence type="predicted"/>
<dbReference type="EMBL" id="FNAC01000002">
    <property type="protein sequence ID" value="SDC58364.1"/>
    <property type="molecule type" value="Genomic_DNA"/>
</dbReference>
<feature type="transmembrane region" description="Helical" evidence="1">
    <location>
        <begin position="7"/>
        <end position="24"/>
    </location>
</feature>
<feature type="transmembrane region" description="Helical" evidence="1">
    <location>
        <begin position="78"/>
        <end position="96"/>
    </location>
</feature>
<dbReference type="Proteomes" id="UP000199060">
    <property type="component" value="Unassembled WGS sequence"/>
</dbReference>